<dbReference type="EC" id="2.5.1.3" evidence="13"/>
<keyword evidence="3 13" id="KW-0479">Metal-binding</keyword>
<dbReference type="InterPro" id="IPR029056">
    <property type="entry name" value="Ribokinase-like"/>
</dbReference>
<sequence>MNKVVWTIAGSDSGGGAGIQADVKAMQSFGIHTCTVVTALTAQNSMGVEAINPVGVEIIASQLKALEQDMPASVIKIGMLANEEQIKFIAQRIQEYKTTWACKPIIIYDPVVVASSGENLTEDDVIPALKEHLLPLIDVLTPNTKETQSLTGVYLIGPSAVRDAATTFFKIGIKSVVIKGGHWDYPQGYCIDFCQSSADLGTEYWLGNKTLPVPHSHGTGCSFASVIAACLAHEYPLKDAFILAKAYINQGLKAAKRFGQGIGPVAHCGFPENKDDFPQVIEPDSFLGLELDLDPVSAHPPAMEFAKCDSLKLGLYPVVDTVSWLETCLVNGIKTIQLRIKDYLAPDLETKIEQAVALGHKYQANVYINDHWQLAIKHKAYGVHLGQEDLYLADLAAIKMSGLRLGLSTHGFYEMLRADNYKPSYLAFGAIYSTTTKDMTGQIQGLEKLKHFVPLMKSYPTVAIGGIDLSRAKEVAHTGVGSIAVVRAITESEDPALAIEKLQTEISCE</sequence>
<keyword evidence="4" id="KW-0547">Nucleotide-binding</keyword>
<feature type="binding site" evidence="13">
    <location>
        <position position="389"/>
    </location>
    <ligand>
        <name>Mg(2+)</name>
        <dbReference type="ChEBI" id="CHEBI:18420"/>
    </ligand>
</feature>
<feature type="binding site" evidence="13">
    <location>
        <begin position="434"/>
        <end position="436"/>
    </location>
    <ligand>
        <name>2-[(2R,5Z)-2-carboxy-4-methylthiazol-5(2H)-ylidene]ethyl phosphate</name>
        <dbReference type="ChEBI" id="CHEBI:62899"/>
    </ligand>
</feature>
<dbReference type="NCBIfam" id="TIGR00693">
    <property type="entry name" value="thiE"/>
    <property type="match status" value="1"/>
</dbReference>
<dbReference type="FunFam" id="3.20.20.70:FF:000064">
    <property type="entry name" value="Thiamine-phosphate synthase"/>
    <property type="match status" value="1"/>
</dbReference>
<comment type="cofactor">
    <cofactor evidence="13">
        <name>Mg(2+)</name>
        <dbReference type="ChEBI" id="CHEBI:18420"/>
    </cofactor>
    <text evidence="13">Binds 1 Mg(2+) ion per subunit.</text>
</comment>
<evidence type="ECO:0000256" key="6">
    <source>
        <dbReference type="ARBA" id="ARBA00022840"/>
    </source>
</evidence>
<dbReference type="GO" id="GO:0005829">
    <property type="term" value="C:cytosol"/>
    <property type="evidence" value="ECO:0007669"/>
    <property type="project" value="TreeGrafter"/>
</dbReference>
<reference evidence="16 17" key="1">
    <citation type="submission" date="2016-10" db="EMBL/GenBank/DDBJ databases">
        <authorList>
            <person name="de Groot N.N."/>
        </authorList>
    </citation>
    <scope>NUCLEOTIDE SEQUENCE [LARGE SCALE GENOMIC DNA]</scope>
    <source>
        <strain evidence="16 17">DSM 6059</strain>
    </source>
</reference>
<keyword evidence="7 13" id="KW-0460">Magnesium</keyword>
<dbReference type="SUPFAM" id="SSF51391">
    <property type="entry name" value="Thiamin phosphate synthase"/>
    <property type="match status" value="1"/>
</dbReference>
<dbReference type="InterPro" id="IPR004399">
    <property type="entry name" value="HMP/HMP-P_kinase_dom"/>
</dbReference>
<dbReference type="OrthoDB" id="9810880at2"/>
<feature type="binding site" evidence="13">
    <location>
        <position position="408"/>
    </location>
    <ligand>
        <name>4-amino-2-methyl-5-(diphosphooxymethyl)pyrimidine</name>
        <dbReference type="ChEBI" id="CHEBI:57841"/>
    </ligand>
</feature>
<dbReference type="CDD" id="cd01169">
    <property type="entry name" value="HMPP_kinase"/>
    <property type="match status" value="1"/>
</dbReference>
<dbReference type="GO" id="GO:0009228">
    <property type="term" value="P:thiamine biosynthetic process"/>
    <property type="evidence" value="ECO:0007669"/>
    <property type="project" value="UniProtKB-KW"/>
</dbReference>
<feature type="binding site" evidence="13">
    <location>
        <position position="369"/>
    </location>
    <ligand>
        <name>4-amino-2-methyl-5-(diphosphooxymethyl)pyrimidine</name>
        <dbReference type="ChEBI" id="CHEBI:57841"/>
    </ligand>
</feature>
<comment type="similarity">
    <text evidence="13">Belongs to the thiamine-phosphate synthase family.</text>
</comment>
<dbReference type="AlphaFoldDB" id="A0A1I1K014"/>
<comment type="pathway">
    <text evidence="1 13">Cofactor biosynthesis; thiamine diphosphate biosynthesis; thiamine phosphate from 4-amino-2-methyl-5-diphosphomethylpyrimidine and 4-methyl-5-(2-phosphoethyl)-thiazole: step 1/1.</text>
</comment>
<feature type="binding site" evidence="13">
    <location>
        <position position="370"/>
    </location>
    <ligand>
        <name>Mg(2+)</name>
        <dbReference type="ChEBI" id="CHEBI:18420"/>
    </ligand>
</feature>
<dbReference type="GO" id="GO:0009229">
    <property type="term" value="P:thiamine diphosphate biosynthetic process"/>
    <property type="evidence" value="ECO:0007669"/>
    <property type="project" value="UniProtKB-UniRule"/>
</dbReference>
<evidence type="ECO:0000256" key="10">
    <source>
        <dbReference type="ARBA" id="ARBA00047334"/>
    </source>
</evidence>
<feature type="binding site" evidence="13">
    <location>
        <position position="466"/>
    </location>
    <ligand>
        <name>2-[(2R,5Z)-2-carboxy-4-methylthiazol-5(2H)-ylidene]ethyl phosphate</name>
        <dbReference type="ChEBI" id="CHEBI:62899"/>
    </ligand>
</feature>
<dbReference type="InterPro" id="IPR013749">
    <property type="entry name" value="PM/HMP-P_kinase-1"/>
</dbReference>
<dbReference type="Gene3D" id="3.40.1190.20">
    <property type="match status" value="1"/>
</dbReference>
<dbReference type="Pfam" id="PF02581">
    <property type="entry name" value="TMP-TENI"/>
    <property type="match status" value="1"/>
</dbReference>
<dbReference type="GO" id="GO:0008972">
    <property type="term" value="F:phosphomethylpyrimidine kinase activity"/>
    <property type="evidence" value="ECO:0007669"/>
    <property type="project" value="InterPro"/>
</dbReference>
<evidence type="ECO:0000256" key="2">
    <source>
        <dbReference type="ARBA" id="ARBA00022679"/>
    </source>
</evidence>
<name>A0A1I1K014_9GAMM</name>
<keyword evidence="17" id="KW-1185">Reference proteome</keyword>
<dbReference type="NCBIfam" id="NF002904">
    <property type="entry name" value="PRK03512.1"/>
    <property type="match status" value="1"/>
</dbReference>
<keyword evidence="8 13" id="KW-0784">Thiamine biosynthesis</keyword>
<dbReference type="UniPathway" id="UPA00060">
    <property type="reaction ID" value="UER00138"/>
</dbReference>
<dbReference type="Proteomes" id="UP000198862">
    <property type="component" value="Unassembled WGS sequence"/>
</dbReference>
<comment type="catalytic activity">
    <reaction evidence="10 13">
        <text>4-methyl-5-(2-phosphooxyethyl)-thiazole + 4-amino-2-methyl-5-(diphosphooxymethyl)pyrimidine + H(+) = thiamine phosphate + diphosphate</text>
        <dbReference type="Rhea" id="RHEA:22328"/>
        <dbReference type="ChEBI" id="CHEBI:15378"/>
        <dbReference type="ChEBI" id="CHEBI:33019"/>
        <dbReference type="ChEBI" id="CHEBI:37575"/>
        <dbReference type="ChEBI" id="CHEBI:57841"/>
        <dbReference type="ChEBI" id="CHEBI:58296"/>
        <dbReference type="EC" id="2.5.1.3"/>
    </reaction>
</comment>
<dbReference type="InterPro" id="IPR036206">
    <property type="entry name" value="ThiamineP_synth_sf"/>
</dbReference>
<evidence type="ECO:0000256" key="8">
    <source>
        <dbReference type="ARBA" id="ARBA00022977"/>
    </source>
</evidence>
<dbReference type="CDD" id="cd00564">
    <property type="entry name" value="TMP_TenI"/>
    <property type="match status" value="1"/>
</dbReference>
<evidence type="ECO:0000256" key="13">
    <source>
        <dbReference type="HAMAP-Rule" id="MF_00097"/>
    </source>
</evidence>
<evidence type="ECO:0000259" key="14">
    <source>
        <dbReference type="Pfam" id="PF02581"/>
    </source>
</evidence>
<evidence type="ECO:0000256" key="11">
    <source>
        <dbReference type="ARBA" id="ARBA00047851"/>
    </source>
</evidence>
<dbReference type="Gene3D" id="3.20.20.70">
    <property type="entry name" value="Aldolase class I"/>
    <property type="match status" value="1"/>
</dbReference>
<dbReference type="Pfam" id="PF08543">
    <property type="entry name" value="Phos_pyr_kin"/>
    <property type="match status" value="1"/>
</dbReference>
<comment type="caution">
    <text evidence="13">Lacks conserved residue(s) required for the propagation of feature annotation.</text>
</comment>
<dbReference type="STRING" id="1123010.SAMN02745724_01924"/>
<evidence type="ECO:0000256" key="3">
    <source>
        <dbReference type="ARBA" id="ARBA00022723"/>
    </source>
</evidence>
<evidence type="ECO:0000256" key="7">
    <source>
        <dbReference type="ARBA" id="ARBA00022842"/>
    </source>
</evidence>
<feature type="domain" description="Thiamine phosphate synthase/TenI" evidence="14">
    <location>
        <begin position="320"/>
        <end position="489"/>
    </location>
</feature>
<dbReference type="InterPro" id="IPR034291">
    <property type="entry name" value="TMP_synthase"/>
</dbReference>
<evidence type="ECO:0000256" key="4">
    <source>
        <dbReference type="ARBA" id="ARBA00022741"/>
    </source>
</evidence>
<feature type="binding site" evidence="13">
    <location>
        <begin position="337"/>
        <end position="341"/>
    </location>
    <ligand>
        <name>4-amino-2-methyl-5-(diphosphooxymethyl)pyrimidine</name>
        <dbReference type="ChEBI" id="CHEBI:57841"/>
    </ligand>
</feature>
<keyword evidence="6" id="KW-0067">ATP-binding</keyword>
<dbReference type="NCBIfam" id="TIGR00097">
    <property type="entry name" value="HMP-P_kinase"/>
    <property type="match status" value="1"/>
</dbReference>
<dbReference type="GO" id="GO:0004789">
    <property type="term" value="F:thiamine-phosphate diphosphorylase activity"/>
    <property type="evidence" value="ECO:0007669"/>
    <property type="project" value="UniProtKB-UniRule"/>
</dbReference>
<dbReference type="GO" id="GO:0000287">
    <property type="term" value="F:magnesium ion binding"/>
    <property type="evidence" value="ECO:0007669"/>
    <property type="project" value="UniProtKB-UniRule"/>
</dbReference>
<organism evidence="16 17">
    <name type="scientific">Pseudoalteromonas denitrificans DSM 6059</name>
    <dbReference type="NCBI Taxonomy" id="1123010"/>
    <lineage>
        <taxon>Bacteria</taxon>
        <taxon>Pseudomonadati</taxon>
        <taxon>Pseudomonadota</taxon>
        <taxon>Gammaproteobacteria</taxon>
        <taxon>Alteromonadales</taxon>
        <taxon>Pseudoalteromonadaceae</taxon>
        <taxon>Pseudoalteromonas</taxon>
    </lineage>
</organism>
<proteinExistence type="inferred from homology"/>
<dbReference type="GO" id="GO:0008902">
    <property type="term" value="F:hydroxymethylpyrimidine kinase activity"/>
    <property type="evidence" value="ECO:0007669"/>
    <property type="project" value="TreeGrafter"/>
</dbReference>
<dbReference type="InterPro" id="IPR022998">
    <property type="entry name" value="ThiamineP_synth_TenI"/>
</dbReference>
<dbReference type="InterPro" id="IPR013785">
    <property type="entry name" value="Aldolase_TIM"/>
</dbReference>
<protein>
    <recommendedName>
        <fullName evidence="13">Thiamine-phosphate synthase</fullName>
        <shortName evidence="13">TP synthase</shortName>
        <shortName evidence="13">TPS</shortName>
        <ecNumber evidence="13">2.5.1.3</ecNumber>
    </recommendedName>
    <alternativeName>
        <fullName evidence="13">Thiamine-phosphate pyrophosphorylase</fullName>
        <shortName evidence="13">TMP pyrophosphorylase</shortName>
        <shortName evidence="13">TMP-PPase</shortName>
    </alternativeName>
</protein>
<evidence type="ECO:0000256" key="12">
    <source>
        <dbReference type="ARBA" id="ARBA00047883"/>
    </source>
</evidence>
<keyword evidence="5" id="KW-0418">Kinase</keyword>
<evidence type="ECO:0000313" key="16">
    <source>
        <dbReference type="EMBL" id="SFC54076.1"/>
    </source>
</evidence>
<evidence type="ECO:0000256" key="5">
    <source>
        <dbReference type="ARBA" id="ARBA00022777"/>
    </source>
</evidence>
<comment type="function">
    <text evidence="13">Condenses 4-methyl-5-(beta-hydroxyethyl)thiazole monophosphate (THZ-P) and 2-methyl-4-amino-5-hydroxymethyl pyrimidine pyrophosphate (HMP-PP) to form thiamine monophosphate (TMP).</text>
</comment>
<dbReference type="PANTHER" id="PTHR20858">
    <property type="entry name" value="PHOSPHOMETHYLPYRIMIDINE KINASE"/>
    <property type="match status" value="1"/>
</dbReference>
<keyword evidence="9" id="KW-0511">Multifunctional enzyme</keyword>
<evidence type="ECO:0000256" key="9">
    <source>
        <dbReference type="ARBA" id="ARBA00023268"/>
    </source>
</evidence>
<gene>
    <name evidence="13" type="primary">thiE</name>
    <name evidence="16" type="ORF">SAMN02745724_01924</name>
</gene>
<dbReference type="RefSeq" id="WP_091983170.1">
    <property type="nucleotide sequence ID" value="NZ_FOLO01000011.1"/>
</dbReference>
<dbReference type="SUPFAM" id="SSF53613">
    <property type="entry name" value="Ribokinase-like"/>
    <property type="match status" value="1"/>
</dbReference>
<feature type="binding site" evidence="13">
    <location>
        <position position="437"/>
    </location>
    <ligand>
        <name>4-amino-2-methyl-5-(diphosphooxymethyl)pyrimidine</name>
        <dbReference type="ChEBI" id="CHEBI:57841"/>
    </ligand>
</feature>
<keyword evidence="2 13" id="KW-0808">Transferase</keyword>
<accession>A0A1I1K014</accession>
<dbReference type="FunFam" id="3.40.1190.20:FF:000003">
    <property type="entry name" value="Phosphomethylpyrimidine kinase ThiD"/>
    <property type="match status" value="1"/>
</dbReference>
<dbReference type="PANTHER" id="PTHR20858:SF17">
    <property type="entry name" value="HYDROXYMETHYLPYRIMIDINE_PHOSPHOMETHYLPYRIMIDINE KINASE THI20-RELATED"/>
    <property type="match status" value="1"/>
</dbReference>
<dbReference type="EMBL" id="FOLO01000011">
    <property type="protein sequence ID" value="SFC54076.1"/>
    <property type="molecule type" value="Genomic_DNA"/>
</dbReference>
<dbReference type="HAMAP" id="MF_00097">
    <property type="entry name" value="TMP_synthase"/>
    <property type="match status" value="1"/>
</dbReference>
<feature type="domain" description="Pyridoxamine kinase/Phosphomethylpyrimidine kinase" evidence="15">
    <location>
        <begin position="12"/>
        <end position="265"/>
    </location>
</feature>
<comment type="catalytic activity">
    <reaction evidence="12 13">
        <text>2-[(2R,5Z)-2-carboxy-4-methylthiazol-5(2H)-ylidene]ethyl phosphate + 4-amino-2-methyl-5-(diphosphooxymethyl)pyrimidine + 2 H(+) = thiamine phosphate + CO2 + diphosphate</text>
        <dbReference type="Rhea" id="RHEA:47844"/>
        <dbReference type="ChEBI" id="CHEBI:15378"/>
        <dbReference type="ChEBI" id="CHEBI:16526"/>
        <dbReference type="ChEBI" id="CHEBI:33019"/>
        <dbReference type="ChEBI" id="CHEBI:37575"/>
        <dbReference type="ChEBI" id="CHEBI:57841"/>
        <dbReference type="ChEBI" id="CHEBI:62899"/>
        <dbReference type="EC" id="2.5.1.3"/>
    </reaction>
</comment>
<comment type="catalytic activity">
    <reaction evidence="11 13">
        <text>2-(2-carboxy-4-methylthiazol-5-yl)ethyl phosphate + 4-amino-2-methyl-5-(diphosphooxymethyl)pyrimidine + 2 H(+) = thiamine phosphate + CO2 + diphosphate</text>
        <dbReference type="Rhea" id="RHEA:47848"/>
        <dbReference type="ChEBI" id="CHEBI:15378"/>
        <dbReference type="ChEBI" id="CHEBI:16526"/>
        <dbReference type="ChEBI" id="CHEBI:33019"/>
        <dbReference type="ChEBI" id="CHEBI:37575"/>
        <dbReference type="ChEBI" id="CHEBI:57841"/>
        <dbReference type="ChEBI" id="CHEBI:62890"/>
        <dbReference type="EC" id="2.5.1.3"/>
    </reaction>
</comment>
<evidence type="ECO:0000259" key="15">
    <source>
        <dbReference type="Pfam" id="PF08543"/>
    </source>
</evidence>
<evidence type="ECO:0000256" key="1">
    <source>
        <dbReference type="ARBA" id="ARBA00005165"/>
    </source>
</evidence>
<evidence type="ECO:0000313" key="17">
    <source>
        <dbReference type="Proteomes" id="UP000198862"/>
    </source>
</evidence>
<dbReference type="GO" id="GO:0005524">
    <property type="term" value="F:ATP binding"/>
    <property type="evidence" value="ECO:0007669"/>
    <property type="project" value="UniProtKB-KW"/>
</dbReference>